<keyword evidence="6" id="KW-0408">Iron</keyword>
<sequence length="771" mass="83672">MKINYGANLRWCLLSAVATAIAAPNAFAQSALEEIVVTAQKREESVQDVPIAVSVLSSETIDSAHAIGFEGLQQLIPSVSFRKGNTNRNSTVVVRGIGTISFSTAAEPSVSTVVDGVVLGRSGQAFTDLYDLERLEVLRGPQGTLFGKNASAGVVNMTTKRPTDEFTGSVDVSVFEDNERRVKGRFAGPLSDNARASLTVFDGSFDGYIENTFTGQTTNGYDRSGLRGMLEWDISDSVELLLIAEDYSSEDNCCADLEALPSGRNPSSPAAPNSQGIVNGVADIDFNQRRVDHDLETSTVDDHSAFSVQFEAEVGDYTLTSITATREWDNTEVREGDFTSNAGDAALPVDFSSTFFQLHDLGIQSWDQFSQELRIASPSDQRITWQAGLFYWNIESDRSFRRDASCQVSAANDPILAANPGLTCLANDIVAATAVFDTEFENFSVFGQGSAELTDSLSLIFGLRYTDDEVSFNHRRTNNDPFGRQGVGVRATASNTDFANQTSATNTSGKLGLQWQVNDAGMAYATYSQGYKGPAFNTFYNMAESDTLPIGEETSNSYEIGYKLTADSFFANLALFKTDIEGFQANNFDDSSGVTITRLTNAGDVSTQGLELDFIWQASENWQLSGGLAYVDAVIDRFNCPLDVAPGACTSRNGLDVPFSPDLKYTLSSSYVIPLASMDVIFNGSFVHMDEQVSDLPGNNGTVNPAALLPGYDMFNASVAFSFSEGKYVVTLIGKNLGDESYVTTYSGDNFRYQIPRDAERYFGISFKADF</sequence>
<keyword evidence="9 11" id="KW-0472">Membrane</keyword>
<evidence type="ECO:0000256" key="13">
    <source>
        <dbReference type="SAM" id="SignalP"/>
    </source>
</evidence>
<comment type="similarity">
    <text evidence="11 12">Belongs to the TonB-dependent receptor family.</text>
</comment>
<evidence type="ECO:0000259" key="15">
    <source>
        <dbReference type="Pfam" id="PF07715"/>
    </source>
</evidence>
<evidence type="ECO:0000256" key="12">
    <source>
        <dbReference type="RuleBase" id="RU003357"/>
    </source>
</evidence>
<protein>
    <submittedName>
        <fullName evidence="16">Iron complex outermembrane receptor protein</fullName>
    </submittedName>
</protein>
<gene>
    <name evidence="16" type="ORF">DFR28_10659</name>
</gene>
<dbReference type="GO" id="GO:0009279">
    <property type="term" value="C:cell outer membrane"/>
    <property type="evidence" value="ECO:0007669"/>
    <property type="project" value="UniProtKB-SubCell"/>
</dbReference>
<dbReference type="GO" id="GO:0006826">
    <property type="term" value="P:iron ion transport"/>
    <property type="evidence" value="ECO:0007669"/>
    <property type="project" value="UniProtKB-KW"/>
</dbReference>
<evidence type="ECO:0000256" key="5">
    <source>
        <dbReference type="ARBA" id="ARBA00022692"/>
    </source>
</evidence>
<evidence type="ECO:0000313" key="16">
    <source>
        <dbReference type="EMBL" id="RBP48573.1"/>
    </source>
</evidence>
<evidence type="ECO:0000259" key="14">
    <source>
        <dbReference type="Pfam" id="PF00593"/>
    </source>
</evidence>
<dbReference type="OrthoDB" id="127311at2"/>
<keyword evidence="8 12" id="KW-0798">TonB box</keyword>
<evidence type="ECO:0000256" key="10">
    <source>
        <dbReference type="ARBA" id="ARBA00023237"/>
    </source>
</evidence>
<dbReference type="PROSITE" id="PS52016">
    <property type="entry name" value="TONB_DEPENDENT_REC_3"/>
    <property type="match status" value="1"/>
</dbReference>
<dbReference type="Pfam" id="PF00593">
    <property type="entry name" value="TonB_dep_Rec_b-barrel"/>
    <property type="match status" value="1"/>
</dbReference>
<feature type="signal peptide" evidence="13">
    <location>
        <begin position="1"/>
        <end position="28"/>
    </location>
</feature>
<dbReference type="Proteomes" id="UP000253083">
    <property type="component" value="Unassembled WGS sequence"/>
</dbReference>
<evidence type="ECO:0000256" key="8">
    <source>
        <dbReference type="ARBA" id="ARBA00023077"/>
    </source>
</evidence>
<keyword evidence="17" id="KW-1185">Reference proteome</keyword>
<evidence type="ECO:0000256" key="3">
    <source>
        <dbReference type="ARBA" id="ARBA00022452"/>
    </source>
</evidence>
<dbReference type="CDD" id="cd01347">
    <property type="entry name" value="ligand_gated_channel"/>
    <property type="match status" value="1"/>
</dbReference>
<dbReference type="PANTHER" id="PTHR32552">
    <property type="entry name" value="FERRICHROME IRON RECEPTOR-RELATED"/>
    <property type="match status" value="1"/>
</dbReference>
<organism evidence="16 17">
    <name type="scientific">Arenicella xantha</name>
    <dbReference type="NCBI Taxonomy" id="644221"/>
    <lineage>
        <taxon>Bacteria</taxon>
        <taxon>Pseudomonadati</taxon>
        <taxon>Pseudomonadota</taxon>
        <taxon>Gammaproteobacteria</taxon>
        <taxon>Arenicellales</taxon>
        <taxon>Arenicellaceae</taxon>
        <taxon>Arenicella</taxon>
    </lineage>
</organism>
<name>A0A395JFJ5_9GAMM</name>
<dbReference type="InterPro" id="IPR036942">
    <property type="entry name" value="Beta-barrel_TonB_sf"/>
</dbReference>
<keyword evidence="5 11" id="KW-0812">Transmembrane</keyword>
<dbReference type="Pfam" id="PF07715">
    <property type="entry name" value="Plug"/>
    <property type="match status" value="1"/>
</dbReference>
<dbReference type="PANTHER" id="PTHR32552:SF81">
    <property type="entry name" value="TONB-DEPENDENT OUTER MEMBRANE RECEPTOR"/>
    <property type="match status" value="1"/>
</dbReference>
<keyword evidence="3 11" id="KW-1134">Transmembrane beta strand</keyword>
<keyword evidence="16" id="KW-0675">Receptor</keyword>
<reference evidence="16 17" key="1">
    <citation type="submission" date="2018-06" db="EMBL/GenBank/DDBJ databases">
        <title>Genomic Encyclopedia of Type Strains, Phase IV (KMG-IV): sequencing the most valuable type-strain genomes for metagenomic binning, comparative biology and taxonomic classification.</title>
        <authorList>
            <person name="Goeker M."/>
        </authorList>
    </citation>
    <scope>NUCLEOTIDE SEQUENCE [LARGE SCALE GENOMIC DNA]</scope>
    <source>
        <strain evidence="16 17">DSM 24032</strain>
    </source>
</reference>
<feature type="chain" id="PRO_5017298899" evidence="13">
    <location>
        <begin position="29"/>
        <end position="771"/>
    </location>
</feature>
<evidence type="ECO:0000256" key="6">
    <source>
        <dbReference type="ARBA" id="ARBA00023004"/>
    </source>
</evidence>
<keyword evidence="2 11" id="KW-0813">Transport</keyword>
<dbReference type="SUPFAM" id="SSF56935">
    <property type="entry name" value="Porins"/>
    <property type="match status" value="1"/>
</dbReference>
<evidence type="ECO:0000256" key="11">
    <source>
        <dbReference type="PROSITE-ProRule" id="PRU01360"/>
    </source>
</evidence>
<comment type="caution">
    <text evidence="16">The sequence shown here is derived from an EMBL/GenBank/DDBJ whole genome shotgun (WGS) entry which is preliminary data.</text>
</comment>
<dbReference type="EMBL" id="QNRT01000006">
    <property type="protein sequence ID" value="RBP48573.1"/>
    <property type="molecule type" value="Genomic_DNA"/>
</dbReference>
<keyword evidence="4" id="KW-0410">Iron transport</keyword>
<dbReference type="InterPro" id="IPR039426">
    <property type="entry name" value="TonB-dep_rcpt-like"/>
</dbReference>
<evidence type="ECO:0000256" key="1">
    <source>
        <dbReference type="ARBA" id="ARBA00004571"/>
    </source>
</evidence>
<dbReference type="InParanoid" id="A0A395JFJ5"/>
<dbReference type="AlphaFoldDB" id="A0A395JFJ5"/>
<feature type="domain" description="TonB-dependent receptor-like beta-barrel" evidence="14">
    <location>
        <begin position="282"/>
        <end position="737"/>
    </location>
</feature>
<evidence type="ECO:0000256" key="2">
    <source>
        <dbReference type="ARBA" id="ARBA00022448"/>
    </source>
</evidence>
<evidence type="ECO:0000256" key="9">
    <source>
        <dbReference type="ARBA" id="ARBA00023136"/>
    </source>
</evidence>
<dbReference type="RefSeq" id="WP_113955605.1">
    <property type="nucleotide sequence ID" value="NZ_QNRT01000006.1"/>
</dbReference>
<evidence type="ECO:0000256" key="7">
    <source>
        <dbReference type="ARBA" id="ARBA00023065"/>
    </source>
</evidence>
<keyword evidence="13" id="KW-0732">Signal</keyword>
<comment type="subcellular location">
    <subcellularLocation>
        <location evidence="1 11">Cell outer membrane</location>
        <topology evidence="1 11">Multi-pass membrane protein</topology>
    </subcellularLocation>
</comment>
<dbReference type="InterPro" id="IPR000531">
    <property type="entry name" value="Beta-barrel_TonB"/>
</dbReference>
<accession>A0A395JFJ5</accession>
<evidence type="ECO:0000313" key="17">
    <source>
        <dbReference type="Proteomes" id="UP000253083"/>
    </source>
</evidence>
<proteinExistence type="inferred from homology"/>
<feature type="domain" description="TonB-dependent receptor plug" evidence="15">
    <location>
        <begin position="46"/>
        <end position="154"/>
    </location>
</feature>
<dbReference type="Gene3D" id="2.40.170.20">
    <property type="entry name" value="TonB-dependent receptor, beta-barrel domain"/>
    <property type="match status" value="1"/>
</dbReference>
<keyword evidence="10 11" id="KW-0998">Cell outer membrane</keyword>
<evidence type="ECO:0000256" key="4">
    <source>
        <dbReference type="ARBA" id="ARBA00022496"/>
    </source>
</evidence>
<keyword evidence="7" id="KW-0406">Ion transport</keyword>
<dbReference type="InterPro" id="IPR012910">
    <property type="entry name" value="Plug_dom"/>
</dbReference>